<evidence type="ECO:0000313" key="4">
    <source>
        <dbReference type="EMBL" id="HIH21545.1"/>
    </source>
</evidence>
<evidence type="ECO:0000313" key="5">
    <source>
        <dbReference type="EMBL" id="HIH33616.1"/>
    </source>
</evidence>
<protein>
    <submittedName>
        <fullName evidence="5">Metallothionein</fullName>
    </submittedName>
</protein>
<proteinExistence type="predicted"/>
<dbReference type="EMBL" id="DUFJ01000114">
    <property type="protein sequence ID" value="HIH33616.1"/>
    <property type="molecule type" value="Genomic_DNA"/>
</dbReference>
<dbReference type="GO" id="GO:0046872">
    <property type="term" value="F:metal ion binding"/>
    <property type="evidence" value="ECO:0007669"/>
    <property type="project" value="UniProtKB-KW"/>
</dbReference>
<dbReference type="Proteomes" id="UP000680185">
    <property type="component" value="Unassembled WGS sequence"/>
</dbReference>
<keyword evidence="1" id="KW-0479">Metal-binding</keyword>
<dbReference type="SUPFAM" id="SSF57868">
    <property type="entry name" value="Metallothionein"/>
    <property type="match status" value="1"/>
</dbReference>
<feature type="domain" description="TRASH" evidence="3">
    <location>
        <begin position="8"/>
        <end position="41"/>
    </location>
</feature>
<evidence type="ECO:0000259" key="3">
    <source>
        <dbReference type="SMART" id="SM00746"/>
    </source>
</evidence>
<reference evidence="5" key="1">
    <citation type="journal article" date="2020" name="bioRxiv">
        <title>A rank-normalized archaeal taxonomy based on genome phylogeny resolves widespread incomplete and uneven classifications.</title>
        <authorList>
            <person name="Rinke C."/>
            <person name="Chuvochina M."/>
            <person name="Mussig A.J."/>
            <person name="Chaumeil P.-A."/>
            <person name="Waite D.W."/>
            <person name="Whitman W.B."/>
            <person name="Parks D.H."/>
            <person name="Hugenholtz P."/>
        </authorList>
    </citation>
    <scope>NUCLEOTIDE SEQUENCE</scope>
    <source>
        <strain evidence="5">UBA10036</strain>
        <strain evidence="4">UBA10191</strain>
    </source>
</reference>
<evidence type="ECO:0000256" key="1">
    <source>
        <dbReference type="ARBA" id="ARBA00022723"/>
    </source>
</evidence>
<reference evidence="6" key="3">
    <citation type="submission" date="2021-05" db="EMBL/GenBank/DDBJ databases">
        <title>Protein family content uncovers lineage relationships and bacterial pathway maintenance mechanisms in DPANN archaea.</title>
        <authorList>
            <person name="Castelle C.J."/>
            <person name="Meheust R."/>
            <person name="Jaffe A.L."/>
            <person name="Seitz K."/>
            <person name="Gong X."/>
            <person name="Baker B.J."/>
            <person name="Banfield J.F."/>
        </authorList>
    </citation>
    <scope>NUCLEOTIDE SEQUENCE</scope>
    <source>
        <strain evidence="6">RIFCSPLOWO2_01_FULL_43_13</strain>
    </source>
</reference>
<keyword evidence="2" id="KW-0480">Metal-thiolate cluster</keyword>
<organism evidence="5 7">
    <name type="scientific">Candidatus Iainarchaeum sp</name>
    <dbReference type="NCBI Taxonomy" id="3101447"/>
    <lineage>
        <taxon>Archaea</taxon>
        <taxon>Candidatus Iainarchaeota</taxon>
        <taxon>Candidatus Iainarchaeia</taxon>
        <taxon>Candidatus Iainarchaeales</taxon>
        <taxon>Candidatus Iainarchaeaceae</taxon>
        <taxon>Candidatus Iainarchaeum</taxon>
    </lineage>
</organism>
<dbReference type="SMART" id="SM00746">
    <property type="entry name" value="TRASH"/>
    <property type="match status" value="1"/>
</dbReference>
<accession>A0A7J4L1T8</accession>
<dbReference type="Proteomes" id="UP000590964">
    <property type="component" value="Unassembled WGS sequence"/>
</dbReference>
<name>A0A7J4L1T8_9ARCH</name>
<dbReference type="EMBL" id="JAGVWB010000012">
    <property type="protein sequence ID" value="MBS3058161.1"/>
    <property type="molecule type" value="Genomic_DNA"/>
</dbReference>
<gene>
    <name evidence="4" type="ORF">HA222_02700</name>
    <name evidence="5" type="ORF">HA227_05210</name>
    <name evidence="6" type="ORF">J4478_02050</name>
</gene>
<evidence type="ECO:0000313" key="7">
    <source>
        <dbReference type="Proteomes" id="UP000527315"/>
    </source>
</evidence>
<dbReference type="Gene3D" id="2.30.170.10">
    <property type="match status" value="1"/>
</dbReference>
<dbReference type="InterPro" id="IPR011017">
    <property type="entry name" value="TRASH_dom"/>
</dbReference>
<dbReference type="Proteomes" id="UP000527315">
    <property type="component" value="Unassembled WGS sequence"/>
</dbReference>
<dbReference type="AlphaFoldDB" id="A0A7J4L1T8"/>
<reference evidence="6" key="2">
    <citation type="submission" date="2021-03" db="EMBL/GenBank/DDBJ databases">
        <authorList>
            <person name="Jaffe A."/>
        </authorList>
    </citation>
    <scope>NUCLEOTIDE SEQUENCE</scope>
    <source>
        <strain evidence="6">RIFCSPLOWO2_01_FULL_43_13</strain>
    </source>
</reference>
<sequence length="53" mass="5657">MFGFGKKCPICGMKVDERTGISKNGKIFCSENCANEFEKGNSGKKQGKGCCCG</sequence>
<comment type="caution">
    <text evidence="5">The sequence shown here is derived from an EMBL/GenBank/DDBJ whole genome shotgun (WGS) entry which is preliminary data.</text>
</comment>
<dbReference type="InterPro" id="IPR017854">
    <property type="entry name" value="Metalthion_dom_sf"/>
</dbReference>
<evidence type="ECO:0000256" key="2">
    <source>
        <dbReference type="ARBA" id="ARBA00022851"/>
    </source>
</evidence>
<evidence type="ECO:0000313" key="6">
    <source>
        <dbReference type="EMBL" id="MBS3058161.1"/>
    </source>
</evidence>
<dbReference type="EMBL" id="DUFW01000041">
    <property type="protein sequence ID" value="HIH21545.1"/>
    <property type="molecule type" value="Genomic_DNA"/>
</dbReference>